<protein>
    <submittedName>
        <fullName evidence="3">Uncharacterized protein</fullName>
    </submittedName>
</protein>
<feature type="compositionally biased region" description="Polar residues" evidence="1">
    <location>
        <begin position="102"/>
        <end position="139"/>
    </location>
</feature>
<evidence type="ECO:0000256" key="1">
    <source>
        <dbReference type="SAM" id="MobiDB-lite"/>
    </source>
</evidence>
<dbReference type="AlphaFoldDB" id="A0A6C0HSW8"/>
<feature type="compositionally biased region" description="Low complexity" evidence="1">
    <location>
        <begin position="84"/>
        <end position="98"/>
    </location>
</feature>
<organism evidence="3">
    <name type="scientific">viral metagenome</name>
    <dbReference type="NCBI Taxonomy" id="1070528"/>
    <lineage>
        <taxon>unclassified sequences</taxon>
        <taxon>metagenomes</taxon>
        <taxon>organismal metagenomes</taxon>
    </lineage>
</organism>
<feature type="region of interest" description="Disordered" evidence="1">
    <location>
        <begin position="83"/>
        <end position="139"/>
    </location>
</feature>
<proteinExistence type="predicted"/>
<evidence type="ECO:0000256" key="2">
    <source>
        <dbReference type="SAM" id="Phobius"/>
    </source>
</evidence>
<keyword evidence="2" id="KW-1133">Transmembrane helix</keyword>
<sequence>MKYPSKKFRSSDKDDILLYFMSIIALVQIFYLVMNKKYMMILAFIALGILLNVFIRNQIFVLILDVIIINILLNLEKKEGLTNSDTTDTTSTDATTDAMPLSTDSNTKNKLNKKATPSVSKTATSVNAPTTLKPTDSGSIGNVGQHIESLSNLMDRFTHLTKNLGLGKK</sequence>
<name>A0A6C0HSW8_9ZZZZ</name>
<accession>A0A6C0HSW8</accession>
<keyword evidence="2" id="KW-0812">Transmembrane</keyword>
<feature type="transmembrane region" description="Helical" evidence="2">
    <location>
        <begin position="16"/>
        <end position="34"/>
    </location>
</feature>
<evidence type="ECO:0000313" key="3">
    <source>
        <dbReference type="EMBL" id="QHT83417.1"/>
    </source>
</evidence>
<reference evidence="3" key="1">
    <citation type="journal article" date="2020" name="Nature">
        <title>Giant virus diversity and host interactions through global metagenomics.</title>
        <authorList>
            <person name="Schulz F."/>
            <person name="Roux S."/>
            <person name="Paez-Espino D."/>
            <person name="Jungbluth S."/>
            <person name="Walsh D.A."/>
            <person name="Denef V.J."/>
            <person name="McMahon K.D."/>
            <person name="Konstantinidis K.T."/>
            <person name="Eloe-Fadrosh E.A."/>
            <person name="Kyrpides N.C."/>
            <person name="Woyke T."/>
        </authorList>
    </citation>
    <scope>NUCLEOTIDE SEQUENCE</scope>
    <source>
        <strain evidence="3">GVMAG-M-3300023184-167</strain>
    </source>
</reference>
<feature type="transmembrane region" description="Helical" evidence="2">
    <location>
        <begin position="40"/>
        <end position="73"/>
    </location>
</feature>
<keyword evidence="2" id="KW-0472">Membrane</keyword>
<dbReference type="EMBL" id="MN740009">
    <property type="protein sequence ID" value="QHT83417.1"/>
    <property type="molecule type" value="Genomic_DNA"/>
</dbReference>